<accession>A0ABU9VZF7</accession>
<dbReference type="SUPFAM" id="SSF54909">
    <property type="entry name" value="Dimeric alpha+beta barrel"/>
    <property type="match status" value="1"/>
</dbReference>
<proteinExistence type="predicted"/>
<keyword evidence="3" id="KW-1185">Reference proteome</keyword>
<dbReference type="Gene3D" id="3.30.70.100">
    <property type="match status" value="1"/>
</dbReference>
<dbReference type="InterPro" id="IPR011008">
    <property type="entry name" value="Dimeric_a/b-barrel"/>
</dbReference>
<dbReference type="Proteomes" id="UP001425155">
    <property type="component" value="Unassembled WGS sequence"/>
</dbReference>
<dbReference type="PROSITE" id="PS51502">
    <property type="entry name" value="S_R_A_B_BARREL"/>
    <property type="match status" value="1"/>
</dbReference>
<sequence>MIQHTVSFVLRHPSDSTEERAFLADAAAILPAIPGVESFRISRQVSEKSTHDFQFSMEFPDAAAYAAYNGHPAHVQFVETRWVPEVADFQELDLVPFE</sequence>
<name>A0ABU9VZF7_9MICO</name>
<gene>
    <name evidence="2" type="ORF">WJX64_01110</name>
</gene>
<evidence type="ECO:0000313" key="3">
    <source>
        <dbReference type="Proteomes" id="UP001425155"/>
    </source>
</evidence>
<comment type="caution">
    <text evidence="2">The sequence shown here is derived from an EMBL/GenBank/DDBJ whole genome shotgun (WGS) entry which is preliminary data.</text>
</comment>
<feature type="domain" description="Stress-response A/B barrel" evidence="1">
    <location>
        <begin position="2"/>
        <end position="94"/>
    </location>
</feature>
<dbReference type="EMBL" id="JBCLVG010000001">
    <property type="protein sequence ID" value="MEN1945138.1"/>
    <property type="molecule type" value="Genomic_DNA"/>
</dbReference>
<protein>
    <submittedName>
        <fullName evidence="2">Dabb family protein</fullName>
    </submittedName>
</protein>
<dbReference type="RefSeq" id="WP_342110985.1">
    <property type="nucleotide sequence ID" value="NZ_JBCAUN010000001.1"/>
</dbReference>
<dbReference type="Pfam" id="PF07876">
    <property type="entry name" value="Dabb"/>
    <property type="match status" value="1"/>
</dbReference>
<evidence type="ECO:0000259" key="1">
    <source>
        <dbReference type="PROSITE" id="PS51502"/>
    </source>
</evidence>
<reference evidence="2 3" key="1">
    <citation type="submission" date="2024-03" db="EMBL/GenBank/DDBJ databases">
        <title>YIM 134122 draft genome.</title>
        <authorList>
            <person name="Zuo S."/>
            <person name="Xiong L."/>
        </authorList>
    </citation>
    <scope>NUCLEOTIDE SEQUENCE [LARGE SCALE GENOMIC DNA]</scope>
    <source>
        <strain evidence="2 3">YIM 134122</strain>
    </source>
</reference>
<evidence type="ECO:0000313" key="2">
    <source>
        <dbReference type="EMBL" id="MEN1945138.1"/>
    </source>
</evidence>
<organism evidence="2 3">
    <name type="scientific">Leifsonia stereocauli</name>
    <dbReference type="NCBI Taxonomy" id="3134136"/>
    <lineage>
        <taxon>Bacteria</taxon>
        <taxon>Bacillati</taxon>
        <taxon>Actinomycetota</taxon>
        <taxon>Actinomycetes</taxon>
        <taxon>Micrococcales</taxon>
        <taxon>Microbacteriaceae</taxon>
        <taxon>Leifsonia</taxon>
    </lineage>
</organism>
<dbReference type="InterPro" id="IPR013097">
    <property type="entry name" value="Dabb"/>
</dbReference>
<dbReference type="SMART" id="SM00886">
    <property type="entry name" value="Dabb"/>
    <property type="match status" value="1"/>
</dbReference>